<comment type="similarity">
    <text evidence="1">Belongs to the short-chain dehydrogenases/reductases (SDR) family.</text>
</comment>
<dbReference type="SMART" id="SM00822">
    <property type="entry name" value="PKS_KR"/>
    <property type="match status" value="1"/>
</dbReference>
<dbReference type="SUPFAM" id="SSF51735">
    <property type="entry name" value="NAD(P)-binding Rossmann-fold domains"/>
    <property type="match status" value="1"/>
</dbReference>
<name>A0ABQ1JXD3_9PROT</name>
<dbReference type="EMBL" id="BMKF01000002">
    <property type="protein sequence ID" value="GGB78324.1"/>
    <property type="molecule type" value="Genomic_DNA"/>
</dbReference>
<dbReference type="InterPro" id="IPR002347">
    <property type="entry name" value="SDR_fam"/>
</dbReference>
<gene>
    <name evidence="4" type="ORF">GCM10011503_28930</name>
</gene>
<protein>
    <submittedName>
        <fullName evidence="4">3-oxoacyl-ACP reductase</fullName>
    </submittedName>
</protein>
<proteinExistence type="inferred from homology"/>
<keyword evidence="2" id="KW-0560">Oxidoreductase</keyword>
<dbReference type="PANTHER" id="PTHR43639">
    <property type="entry name" value="OXIDOREDUCTASE, SHORT-CHAIN DEHYDROGENASE/REDUCTASE FAMILY (AFU_ORTHOLOGUE AFUA_5G02870)"/>
    <property type="match status" value="1"/>
</dbReference>
<dbReference type="InterPro" id="IPR057326">
    <property type="entry name" value="KR_dom"/>
</dbReference>
<comment type="caution">
    <text evidence="4">The sequence shown here is derived from an EMBL/GenBank/DDBJ whole genome shotgun (WGS) entry which is preliminary data.</text>
</comment>
<feature type="domain" description="Ketoreductase" evidence="3">
    <location>
        <begin position="10"/>
        <end position="194"/>
    </location>
</feature>
<reference evidence="5" key="1">
    <citation type="journal article" date="2019" name="Int. J. Syst. Evol. Microbiol.">
        <title>The Global Catalogue of Microorganisms (GCM) 10K type strain sequencing project: providing services to taxonomists for standard genome sequencing and annotation.</title>
        <authorList>
            <consortium name="The Broad Institute Genomics Platform"/>
            <consortium name="The Broad Institute Genome Sequencing Center for Infectious Disease"/>
            <person name="Wu L."/>
            <person name="Ma J."/>
        </authorList>
    </citation>
    <scope>NUCLEOTIDE SEQUENCE [LARGE SCALE GENOMIC DNA]</scope>
    <source>
        <strain evidence="5">CGMCC 1.15928</strain>
    </source>
</reference>
<dbReference type="Proteomes" id="UP000628854">
    <property type="component" value="Unassembled WGS sequence"/>
</dbReference>
<accession>A0ABQ1JXD3</accession>
<dbReference type="Gene3D" id="3.40.50.720">
    <property type="entry name" value="NAD(P)-binding Rossmann-like Domain"/>
    <property type="match status" value="1"/>
</dbReference>
<evidence type="ECO:0000256" key="2">
    <source>
        <dbReference type="ARBA" id="ARBA00023002"/>
    </source>
</evidence>
<dbReference type="Pfam" id="PF13561">
    <property type="entry name" value="adh_short_C2"/>
    <property type="match status" value="1"/>
</dbReference>
<dbReference type="PANTHER" id="PTHR43639:SF1">
    <property type="entry name" value="SHORT-CHAIN DEHYDROGENASE_REDUCTASE FAMILY PROTEIN"/>
    <property type="match status" value="1"/>
</dbReference>
<dbReference type="PRINTS" id="PR00081">
    <property type="entry name" value="GDHRDH"/>
</dbReference>
<sequence length="258" mass="27123">MSFDTKSTHPIALITGSSRGLGKSEALALAKAGADLIITYHSSADEADAVVREIEALGRKAVALQLDASDVSTFPRFADTVKSALSQTWNTDNFDFLVNNAGTAGGSTIADTSEADFDDLVNIHLKGVYFLTQTLLPLIADGGRIINTSSGLTRFSYAGFSAYAMMKGAIEVFTRYLAVELGERGITANTVAPGPIATDFGGGLVRDNPEFRNSLADQTPLGRVGEADDVGGVVASLLTSATRWINGERIEVAGGFNH</sequence>
<evidence type="ECO:0000313" key="4">
    <source>
        <dbReference type="EMBL" id="GGB78324.1"/>
    </source>
</evidence>
<dbReference type="RefSeq" id="WP_084393244.1">
    <property type="nucleotide sequence ID" value="NZ_BMKF01000002.1"/>
</dbReference>
<evidence type="ECO:0000259" key="3">
    <source>
        <dbReference type="SMART" id="SM00822"/>
    </source>
</evidence>
<evidence type="ECO:0000313" key="5">
    <source>
        <dbReference type="Proteomes" id="UP000628854"/>
    </source>
</evidence>
<evidence type="ECO:0000256" key="1">
    <source>
        <dbReference type="ARBA" id="ARBA00006484"/>
    </source>
</evidence>
<organism evidence="4 5">
    <name type="scientific">Henriciella pelagia</name>
    <dbReference type="NCBI Taxonomy" id="1977912"/>
    <lineage>
        <taxon>Bacteria</taxon>
        <taxon>Pseudomonadati</taxon>
        <taxon>Pseudomonadota</taxon>
        <taxon>Alphaproteobacteria</taxon>
        <taxon>Hyphomonadales</taxon>
        <taxon>Hyphomonadaceae</taxon>
        <taxon>Henriciella</taxon>
    </lineage>
</organism>
<dbReference type="PRINTS" id="PR00080">
    <property type="entry name" value="SDRFAMILY"/>
</dbReference>
<dbReference type="InterPro" id="IPR036291">
    <property type="entry name" value="NAD(P)-bd_dom_sf"/>
</dbReference>
<keyword evidence="5" id="KW-1185">Reference proteome</keyword>